<comment type="caution">
    <text evidence="2">The sequence shown here is derived from an EMBL/GenBank/DDBJ whole genome shotgun (WGS) entry which is preliminary data.</text>
</comment>
<keyword evidence="3" id="KW-1185">Reference proteome</keyword>
<keyword evidence="1" id="KW-0233">DNA recombination</keyword>
<dbReference type="Gene3D" id="1.10.443.10">
    <property type="entry name" value="Intergrase catalytic core"/>
    <property type="match status" value="1"/>
</dbReference>
<accession>A0A177L560</accession>
<organism evidence="2 3">
    <name type="scientific">Domibacillus aminovorans</name>
    <dbReference type="NCBI Taxonomy" id="29332"/>
    <lineage>
        <taxon>Bacteria</taxon>
        <taxon>Bacillati</taxon>
        <taxon>Bacillota</taxon>
        <taxon>Bacilli</taxon>
        <taxon>Bacillales</taxon>
        <taxon>Bacillaceae</taxon>
        <taxon>Domibacillus</taxon>
    </lineage>
</organism>
<reference evidence="2 3" key="1">
    <citation type="submission" date="2016-01" db="EMBL/GenBank/DDBJ databases">
        <title>Investigation of taxonomic status of Bacillus aminovorans.</title>
        <authorList>
            <person name="Verma A."/>
            <person name="Pal Y."/>
            <person name="Krishnamurthi S."/>
        </authorList>
    </citation>
    <scope>NUCLEOTIDE SEQUENCE [LARGE SCALE GENOMIC DNA]</scope>
    <source>
        <strain evidence="2 3">DSM 1314</strain>
    </source>
</reference>
<sequence length="111" mass="13121">MNELRDHKKWQNSNKLTLNDIYMHDLNLVFFCINGNYLPNTTLFNAFKRILKQAELQQLPIHSLRHTHAVMLIQDRLGHRSMALRQMCIRMSAIVLAKKPLKSMRSMFHCS</sequence>
<evidence type="ECO:0008006" key="4">
    <source>
        <dbReference type="Google" id="ProtNLM"/>
    </source>
</evidence>
<protein>
    <recommendedName>
        <fullName evidence="4">Tyr recombinase domain-containing protein</fullName>
    </recommendedName>
</protein>
<dbReference type="GO" id="GO:0003677">
    <property type="term" value="F:DNA binding"/>
    <property type="evidence" value="ECO:0007669"/>
    <property type="project" value="InterPro"/>
</dbReference>
<gene>
    <name evidence="2" type="ORF">AWH49_16630</name>
</gene>
<dbReference type="AlphaFoldDB" id="A0A177L560"/>
<proteinExistence type="predicted"/>
<dbReference type="GO" id="GO:0015074">
    <property type="term" value="P:DNA integration"/>
    <property type="evidence" value="ECO:0007669"/>
    <property type="project" value="InterPro"/>
</dbReference>
<evidence type="ECO:0000256" key="1">
    <source>
        <dbReference type="ARBA" id="ARBA00023172"/>
    </source>
</evidence>
<dbReference type="Proteomes" id="UP000076935">
    <property type="component" value="Unassembled WGS sequence"/>
</dbReference>
<dbReference type="RefSeq" id="WP_342341791.1">
    <property type="nucleotide sequence ID" value="NZ_JBCNAN010000083.1"/>
</dbReference>
<dbReference type="SUPFAM" id="SSF56349">
    <property type="entry name" value="DNA breaking-rejoining enzymes"/>
    <property type="match status" value="1"/>
</dbReference>
<dbReference type="InterPro" id="IPR013762">
    <property type="entry name" value="Integrase-like_cat_sf"/>
</dbReference>
<dbReference type="InterPro" id="IPR011010">
    <property type="entry name" value="DNA_brk_join_enz"/>
</dbReference>
<evidence type="ECO:0000313" key="2">
    <source>
        <dbReference type="EMBL" id="OAH60486.1"/>
    </source>
</evidence>
<dbReference type="GO" id="GO:0006310">
    <property type="term" value="P:DNA recombination"/>
    <property type="evidence" value="ECO:0007669"/>
    <property type="project" value="UniProtKB-KW"/>
</dbReference>
<name>A0A177L560_9BACI</name>
<dbReference type="EMBL" id="LQWY01000038">
    <property type="protein sequence ID" value="OAH60486.1"/>
    <property type="molecule type" value="Genomic_DNA"/>
</dbReference>
<evidence type="ECO:0000313" key="3">
    <source>
        <dbReference type="Proteomes" id="UP000076935"/>
    </source>
</evidence>